<organism evidence="2 3">
    <name type="scientific">Hypsibius exemplaris</name>
    <name type="common">Freshwater tardigrade</name>
    <dbReference type="NCBI Taxonomy" id="2072580"/>
    <lineage>
        <taxon>Eukaryota</taxon>
        <taxon>Metazoa</taxon>
        <taxon>Ecdysozoa</taxon>
        <taxon>Tardigrada</taxon>
        <taxon>Eutardigrada</taxon>
        <taxon>Parachela</taxon>
        <taxon>Hypsibioidea</taxon>
        <taxon>Hypsibiidae</taxon>
        <taxon>Hypsibius</taxon>
    </lineage>
</organism>
<dbReference type="OrthoDB" id="10232429at2759"/>
<name>A0A1W0WQC9_HYPEX</name>
<evidence type="ECO:0000256" key="1">
    <source>
        <dbReference type="SAM" id="MobiDB-lite"/>
    </source>
</evidence>
<proteinExistence type="predicted"/>
<dbReference type="GO" id="GO:0003676">
    <property type="term" value="F:nucleic acid binding"/>
    <property type="evidence" value="ECO:0007669"/>
    <property type="project" value="InterPro"/>
</dbReference>
<feature type="region of interest" description="Disordered" evidence="1">
    <location>
        <begin position="13"/>
        <end position="39"/>
    </location>
</feature>
<accession>A0A1W0WQC9</accession>
<comment type="caution">
    <text evidence="2">The sequence shown here is derived from an EMBL/GenBank/DDBJ whole genome shotgun (WGS) entry which is preliminary data.</text>
</comment>
<sequence length="154" mass="17540">MISEIRDCYYRKKGKPVSESHRKSHQKVVRRASNSFHRPAKSIQRSSSTICEANSGKDVPRLYPGEEHKVILHFDSASSHTTPAVYSHFKSKKVKYIGKEDWMANSPDLSPMDFETAIFIAFFTQRKTVHSVAVQCLLDRSVGYMTFSPISILT</sequence>
<dbReference type="Proteomes" id="UP000192578">
    <property type="component" value="Unassembled WGS sequence"/>
</dbReference>
<reference evidence="3" key="1">
    <citation type="submission" date="2017-01" db="EMBL/GenBank/DDBJ databases">
        <title>Comparative genomics of anhydrobiosis in the tardigrade Hypsibius dujardini.</title>
        <authorList>
            <person name="Yoshida Y."/>
            <person name="Koutsovoulos G."/>
            <person name="Laetsch D."/>
            <person name="Stevens L."/>
            <person name="Kumar S."/>
            <person name="Horikawa D."/>
            <person name="Ishino K."/>
            <person name="Komine S."/>
            <person name="Tomita M."/>
            <person name="Blaxter M."/>
            <person name="Arakawa K."/>
        </authorList>
    </citation>
    <scope>NUCLEOTIDE SEQUENCE [LARGE SCALE GENOMIC DNA]</scope>
    <source>
        <strain evidence="3">Z151</strain>
    </source>
</reference>
<dbReference type="InterPro" id="IPR036397">
    <property type="entry name" value="RNaseH_sf"/>
</dbReference>
<protein>
    <submittedName>
        <fullName evidence="2">Uncharacterized protein</fullName>
    </submittedName>
</protein>
<keyword evidence="3" id="KW-1185">Reference proteome</keyword>
<dbReference type="EMBL" id="MTYJ01000061">
    <property type="protein sequence ID" value="OQV17408.1"/>
    <property type="molecule type" value="Genomic_DNA"/>
</dbReference>
<dbReference type="AlphaFoldDB" id="A0A1W0WQC9"/>
<dbReference type="Gene3D" id="3.30.420.10">
    <property type="entry name" value="Ribonuclease H-like superfamily/Ribonuclease H"/>
    <property type="match status" value="1"/>
</dbReference>
<gene>
    <name evidence="2" type="ORF">BV898_08511</name>
</gene>
<evidence type="ECO:0000313" key="3">
    <source>
        <dbReference type="Proteomes" id="UP000192578"/>
    </source>
</evidence>
<evidence type="ECO:0000313" key="2">
    <source>
        <dbReference type="EMBL" id="OQV17408.1"/>
    </source>
</evidence>